<dbReference type="AlphaFoldDB" id="A0A445BBB2"/>
<evidence type="ECO:0000313" key="2">
    <source>
        <dbReference type="Proteomes" id="UP000289738"/>
    </source>
</evidence>
<name>A0A445BBB2_ARAHY</name>
<evidence type="ECO:0000313" key="1">
    <source>
        <dbReference type="EMBL" id="RYR35960.1"/>
    </source>
</evidence>
<sequence>MAVDTVDQVVVTPEVVLSGPPLFAKTKALASRRRSLVLLSASPPTAAPARATAEAAAEAVAPLTAKRSA</sequence>
<accession>A0A445BBB2</accession>
<dbReference type="EMBL" id="SDMP01000010">
    <property type="protein sequence ID" value="RYR35960.1"/>
    <property type="molecule type" value="Genomic_DNA"/>
</dbReference>
<protein>
    <submittedName>
        <fullName evidence="1">Uncharacterized protein</fullName>
    </submittedName>
</protein>
<proteinExistence type="predicted"/>
<keyword evidence="2" id="KW-1185">Reference proteome</keyword>
<dbReference type="Proteomes" id="UP000289738">
    <property type="component" value="Chromosome A10"/>
</dbReference>
<gene>
    <name evidence="1" type="ORF">Ahy_A10g051039</name>
</gene>
<reference evidence="1 2" key="1">
    <citation type="submission" date="2019-01" db="EMBL/GenBank/DDBJ databases">
        <title>Sequencing of cultivated peanut Arachis hypogaea provides insights into genome evolution and oil improvement.</title>
        <authorList>
            <person name="Chen X."/>
        </authorList>
    </citation>
    <scope>NUCLEOTIDE SEQUENCE [LARGE SCALE GENOMIC DNA]</scope>
    <source>
        <strain evidence="2">cv. Fuhuasheng</strain>
        <tissue evidence="1">Leaves</tissue>
    </source>
</reference>
<comment type="caution">
    <text evidence="1">The sequence shown here is derived from an EMBL/GenBank/DDBJ whole genome shotgun (WGS) entry which is preliminary data.</text>
</comment>
<organism evidence="1 2">
    <name type="scientific">Arachis hypogaea</name>
    <name type="common">Peanut</name>
    <dbReference type="NCBI Taxonomy" id="3818"/>
    <lineage>
        <taxon>Eukaryota</taxon>
        <taxon>Viridiplantae</taxon>
        <taxon>Streptophyta</taxon>
        <taxon>Embryophyta</taxon>
        <taxon>Tracheophyta</taxon>
        <taxon>Spermatophyta</taxon>
        <taxon>Magnoliopsida</taxon>
        <taxon>eudicotyledons</taxon>
        <taxon>Gunneridae</taxon>
        <taxon>Pentapetalae</taxon>
        <taxon>rosids</taxon>
        <taxon>fabids</taxon>
        <taxon>Fabales</taxon>
        <taxon>Fabaceae</taxon>
        <taxon>Papilionoideae</taxon>
        <taxon>50 kb inversion clade</taxon>
        <taxon>dalbergioids sensu lato</taxon>
        <taxon>Dalbergieae</taxon>
        <taxon>Pterocarpus clade</taxon>
        <taxon>Arachis</taxon>
    </lineage>
</organism>